<keyword evidence="5 6" id="KW-0472">Membrane</keyword>
<feature type="transmembrane region" description="Helical" evidence="6">
    <location>
        <begin position="144"/>
        <end position="166"/>
    </location>
</feature>
<feature type="domain" description="Major facilitator superfamily (MFS) profile" evidence="7">
    <location>
        <begin position="13"/>
        <end position="414"/>
    </location>
</feature>
<feature type="transmembrane region" description="Helical" evidence="6">
    <location>
        <begin position="326"/>
        <end position="349"/>
    </location>
</feature>
<dbReference type="KEGG" id="hsu:HLASF_0989"/>
<dbReference type="InterPro" id="IPR036259">
    <property type="entry name" value="MFS_trans_sf"/>
</dbReference>
<protein>
    <submittedName>
        <fullName evidence="8">Nitrate/nitrite transporter</fullName>
    </submittedName>
</protein>
<evidence type="ECO:0000256" key="2">
    <source>
        <dbReference type="ARBA" id="ARBA00022475"/>
    </source>
</evidence>
<dbReference type="Proteomes" id="UP000069906">
    <property type="component" value="Chromosome"/>
</dbReference>
<dbReference type="SUPFAM" id="SSF103473">
    <property type="entry name" value="MFS general substrate transporter"/>
    <property type="match status" value="1"/>
</dbReference>
<dbReference type="GO" id="GO:0022857">
    <property type="term" value="F:transmembrane transporter activity"/>
    <property type="evidence" value="ECO:0007669"/>
    <property type="project" value="InterPro"/>
</dbReference>
<evidence type="ECO:0000313" key="8">
    <source>
        <dbReference type="EMBL" id="AKH97479.1"/>
    </source>
</evidence>
<evidence type="ECO:0000256" key="3">
    <source>
        <dbReference type="ARBA" id="ARBA00022692"/>
    </source>
</evidence>
<feature type="transmembrane region" description="Helical" evidence="6">
    <location>
        <begin position="271"/>
        <end position="291"/>
    </location>
</feature>
<reference evidence="9 10" key="3">
    <citation type="journal article" date="2016" name="Stand. Genomic Sci.">
        <title>Complete genome sequence of 'Halanaeroarchaeum sulfurireducens' M27-SA2, a sulfur-reducing and acetate-oxidizing haloarchaeon from the deep-sea hypersaline anoxic lake Medee.</title>
        <authorList>
            <person name="Messina E."/>
            <person name="Sorokin D.Y."/>
            <person name="Kublanov I.V."/>
            <person name="Toshchakov S."/>
            <person name="Lopatina A."/>
            <person name="Arcadi E."/>
            <person name="Smedile F."/>
            <person name="La Spada G."/>
            <person name="La Cono V."/>
            <person name="Yakimov M.M."/>
        </authorList>
    </citation>
    <scope>NUCLEOTIDE SEQUENCE [LARGE SCALE GENOMIC DNA]</scope>
    <source>
        <strain evidence="9 10">M27-SA2</strain>
    </source>
</reference>
<feature type="transmembrane region" description="Helical" evidence="6">
    <location>
        <begin position="172"/>
        <end position="197"/>
    </location>
</feature>
<evidence type="ECO:0000256" key="5">
    <source>
        <dbReference type="ARBA" id="ARBA00023136"/>
    </source>
</evidence>
<keyword evidence="2" id="KW-1003">Cell membrane</keyword>
<feature type="transmembrane region" description="Helical" evidence="6">
    <location>
        <begin position="303"/>
        <end position="320"/>
    </location>
</feature>
<evidence type="ECO:0000259" key="7">
    <source>
        <dbReference type="PROSITE" id="PS50850"/>
    </source>
</evidence>
<feature type="transmembrane region" description="Helical" evidence="6">
    <location>
        <begin position="81"/>
        <end position="101"/>
    </location>
</feature>
<dbReference type="KEGG" id="hsf:HLASA_0978"/>
<dbReference type="Pfam" id="PF07690">
    <property type="entry name" value="MFS_1"/>
    <property type="match status" value="1"/>
</dbReference>
<dbReference type="Gene3D" id="1.20.1250.20">
    <property type="entry name" value="MFS general substrate transporter like domains"/>
    <property type="match status" value="2"/>
</dbReference>
<organism evidence="8 11">
    <name type="scientific">Halanaeroarchaeum sulfurireducens</name>
    <dbReference type="NCBI Taxonomy" id="1604004"/>
    <lineage>
        <taxon>Archaea</taxon>
        <taxon>Methanobacteriati</taxon>
        <taxon>Methanobacteriota</taxon>
        <taxon>Stenosarchaea group</taxon>
        <taxon>Halobacteria</taxon>
        <taxon>Halobacteriales</taxon>
        <taxon>Halobacteriaceae</taxon>
        <taxon>Halanaeroarchaeum</taxon>
    </lineage>
</organism>
<dbReference type="Proteomes" id="UP000060390">
    <property type="component" value="Chromosome"/>
</dbReference>
<dbReference type="InterPro" id="IPR011701">
    <property type="entry name" value="MFS"/>
</dbReference>
<evidence type="ECO:0000313" key="9">
    <source>
        <dbReference type="EMBL" id="ALG81875.1"/>
    </source>
</evidence>
<gene>
    <name evidence="9" type="ORF">HLASA_0978</name>
    <name evidence="8" type="ORF">HLASF_0989</name>
</gene>
<comment type="subcellular location">
    <subcellularLocation>
        <location evidence="1">Cell membrane</location>
        <topology evidence="1">Multi-pass membrane protein</topology>
    </subcellularLocation>
</comment>
<evidence type="ECO:0000313" key="11">
    <source>
        <dbReference type="Proteomes" id="UP000069906"/>
    </source>
</evidence>
<feature type="transmembrane region" description="Helical" evidence="6">
    <location>
        <begin position="53"/>
        <end position="74"/>
    </location>
</feature>
<dbReference type="AlphaFoldDB" id="A0A0F7PCW4"/>
<dbReference type="EMBL" id="CP008874">
    <property type="protein sequence ID" value="AKH97479.1"/>
    <property type="molecule type" value="Genomic_DNA"/>
</dbReference>
<feature type="transmembrane region" description="Helical" evidence="6">
    <location>
        <begin position="107"/>
        <end position="132"/>
    </location>
</feature>
<dbReference type="EMBL" id="CP011564">
    <property type="protein sequence ID" value="ALG81875.1"/>
    <property type="molecule type" value="Genomic_DNA"/>
</dbReference>
<feature type="transmembrane region" description="Helical" evidence="6">
    <location>
        <begin position="233"/>
        <end position="251"/>
    </location>
</feature>
<dbReference type="InterPro" id="IPR050189">
    <property type="entry name" value="MFS_Efflux_Transporters"/>
</dbReference>
<evidence type="ECO:0000256" key="4">
    <source>
        <dbReference type="ARBA" id="ARBA00022989"/>
    </source>
</evidence>
<dbReference type="GO" id="GO:0005886">
    <property type="term" value="C:plasma membrane"/>
    <property type="evidence" value="ECO:0007669"/>
    <property type="project" value="UniProtKB-SubCell"/>
</dbReference>
<evidence type="ECO:0000313" key="10">
    <source>
        <dbReference type="Proteomes" id="UP000060390"/>
    </source>
</evidence>
<name>A0A0F7PCW4_9EURY</name>
<dbReference type="HOGENOM" id="CLU_054152_0_0_2"/>
<keyword evidence="4 6" id="KW-1133">Transmembrane helix</keyword>
<feature type="transmembrane region" description="Helical" evidence="6">
    <location>
        <begin position="12"/>
        <end position="33"/>
    </location>
</feature>
<reference evidence="10" key="2">
    <citation type="submission" date="2015-05" db="EMBL/GenBank/DDBJ databases">
        <title>Complete genome sequence of Halanaeroarchaeum sulfurireducens type strain M27-SA2, a sulfate-reducer haloarchaeon from marine anoxic lake Medee.</title>
        <authorList>
            <person name="Messina E."/>
            <person name="Kublanov I.V."/>
            <person name="Toshchakov S."/>
            <person name="Arcadi E."/>
            <person name="La Spada G."/>
            <person name="La Cono V."/>
            <person name="Yakimov M.M."/>
        </authorList>
    </citation>
    <scope>NUCLEOTIDE SEQUENCE [LARGE SCALE GENOMIC DNA]</scope>
    <source>
        <strain evidence="10">M27-SA2</strain>
    </source>
</reference>
<evidence type="ECO:0000256" key="6">
    <source>
        <dbReference type="SAM" id="Phobius"/>
    </source>
</evidence>
<dbReference type="PANTHER" id="PTHR43124">
    <property type="entry name" value="PURINE EFFLUX PUMP PBUE"/>
    <property type="match status" value="1"/>
</dbReference>
<feature type="transmembrane region" description="Helical" evidence="6">
    <location>
        <begin position="390"/>
        <end position="412"/>
    </location>
</feature>
<accession>A0A0F7PCW4</accession>
<proteinExistence type="predicted"/>
<keyword evidence="11" id="KW-1185">Reference proteome</keyword>
<dbReference type="InterPro" id="IPR020846">
    <property type="entry name" value="MFS_dom"/>
</dbReference>
<keyword evidence="3 6" id="KW-0812">Transmembrane</keyword>
<reference evidence="8 11" key="1">
    <citation type="journal article" date="2015" name="ISME J.">
        <title>Elemental sulfur and acetate can support life of a novel strictly anaerobic haloarchaeon.</title>
        <authorList>
            <person name="Sorokin D.Y."/>
            <person name="Kublanov I.V."/>
            <person name="Gavrilov S.N."/>
            <person name="Rojo D."/>
            <person name="Roman P."/>
            <person name="Golyshin P.N."/>
            <person name="Slepak V.Z."/>
            <person name="Smedile F."/>
            <person name="Ferrer M."/>
            <person name="Messina E."/>
            <person name="La Cono V."/>
            <person name="Yakimov M.M."/>
        </authorList>
    </citation>
    <scope>NUCLEOTIDE SEQUENCE [LARGE SCALE GENOMIC DNA]</scope>
    <source>
        <strain evidence="8 11">HSR2</strain>
    </source>
</reference>
<evidence type="ECO:0000256" key="1">
    <source>
        <dbReference type="ARBA" id="ARBA00004651"/>
    </source>
</evidence>
<sequence length="414" mass="42390">MERVTDSTSRARTAGAYLLGTWVLSAAVHVYLISPASVLPRIADGLGVPETTAIWLVSAVLVAWAATNFGVGVIIDRVGDVATISAGGVAVVGAAGVGWAFAARGLFWPLIGTRVFAGIAIGAVWIASTTLVGRLFPIERRGTALGVFTTSAPAGFAVGQVTGPWIAATAGWSAVLAVGGVLSAVAVVIFAIAHFVVGGSAVNSEEATTDSESANSTSPSVRQGFSTVLRNRTVVVGAVVAFAAYSLYLFLNSWLPTYLLEEFALSPGTSGLLAAVFPAMGVVSRAGGGIISDRLFDHRRLPVLKWSFVIATPVMVLIMVSRSVPVLLGLLILGGLVIQLTFGVVYSYVQEAVELTNEGTALSILGSTGIAGAFSAPVIAGTLIDLTGAYTAAFLYAIAVAIVGGVLVFFVADE</sequence>
<feature type="transmembrane region" description="Helical" evidence="6">
    <location>
        <begin position="361"/>
        <end position="384"/>
    </location>
</feature>
<dbReference type="PANTHER" id="PTHR43124:SF3">
    <property type="entry name" value="CHLORAMPHENICOL EFFLUX PUMP RV0191"/>
    <property type="match status" value="1"/>
</dbReference>
<dbReference type="PROSITE" id="PS50850">
    <property type="entry name" value="MFS"/>
    <property type="match status" value="1"/>
</dbReference>